<keyword evidence="5" id="KW-0472">Membrane</keyword>
<feature type="transmembrane region" description="Helical" evidence="5">
    <location>
        <begin position="697"/>
        <end position="718"/>
    </location>
</feature>
<name>E1ZM70_CHLVA</name>
<keyword evidence="1" id="KW-0677">Repeat</keyword>
<dbReference type="Pfam" id="PF13637">
    <property type="entry name" value="Ank_4"/>
    <property type="match status" value="1"/>
</dbReference>
<evidence type="ECO:0000256" key="5">
    <source>
        <dbReference type="SAM" id="Phobius"/>
    </source>
</evidence>
<feature type="repeat" description="ANK" evidence="3">
    <location>
        <begin position="220"/>
        <end position="256"/>
    </location>
</feature>
<feature type="region of interest" description="Disordered" evidence="4">
    <location>
        <begin position="1"/>
        <end position="36"/>
    </location>
</feature>
<evidence type="ECO:0000256" key="4">
    <source>
        <dbReference type="SAM" id="MobiDB-lite"/>
    </source>
</evidence>
<gene>
    <name evidence="6" type="ORF">CHLNCDRAFT_54025</name>
</gene>
<accession>E1ZM70</accession>
<dbReference type="InterPro" id="IPR002110">
    <property type="entry name" value="Ankyrin_rpt"/>
</dbReference>
<keyword evidence="5" id="KW-1133">Transmembrane helix</keyword>
<dbReference type="PANTHER" id="PTHR24189">
    <property type="entry name" value="MYOTROPHIN"/>
    <property type="match status" value="1"/>
</dbReference>
<feature type="repeat" description="ANK" evidence="3">
    <location>
        <begin position="69"/>
        <end position="106"/>
    </location>
</feature>
<feature type="repeat" description="ANK" evidence="3">
    <location>
        <begin position="183"/>
        <end position="219"/>
    </location>
</feature>
<evidence type="ECO:0000256" key="3">
    <source>
        <dbReference type="PROSITE-ProRule" id="PRU00023"/>
    </source>
</evidence>
<protein>
    <submittedName>
        <fullName evidence="6">Uncharacterized protein</fullName>
    </submittedName>
</protein>
<evidence type="ECO:0000313" key="6">
    <source>
        <dbReference type="EMBL" id="EFN52954.1"/>
    </source>
</evidence>
<dbReference type="RefSeq" id="XP_005845056.1">
    <property type="nucleotide sequence ID" value="XM_005844994.1"/>
</dbReference>
<dbReference type="KEGG" id="cvr:CHLNCDRAFT_54025"/>
<feature type="region of interest" description="Disordered" evidence="4">
    <location>
        <begin position="401"/>
        <end position="430"/>
    </location>
</feature>
<evidence type="ECO:0000256" key="2">
    <source>
        <dbReference type="ARBA" id="ARBA00023043"/>
    </source>
</evidence>
<dbReference type="GeneID" id="17352499"/>
<feature type="repeat" description="ANK" evidence="3">
    <location>
        <begin position="145"/>
        <end position="182"/>
    </location>
</feature>
<dbReference type="Gene3D" id="1.25.40.20">
    <property type="entry name" value="Ankyrin repeat-containing domain"/>
    <property type="match status" value="4"/>
</dbReference>
<dbReference type="SMART" id="SM00248">
    <property type="entry name" value="ANK"/>
    <property type="match status" value="7"/>
</dbReference>
<dbReference type="OrthoDB" id="544432at2759"/>
<dbReference type="InterPro" id="IPR036770">
    <property type="entry name" value="Ankyrin_rpt-contain_sf"/>
</dbReference>
<feature type="transmembrane region" description="Helical" evidence="5">
    <location>
        <begin position="789"/>
        <end position="808"/>
    </location>
</feature>
<feature type="transmembrane region" description="Helical" evidence="5">
    <location>
        <begin position="531"/>
        <end position="553"/>
    </location>
</feature>
<dbReference type="InParanoid" id="E1ZM70"/>
<sequence length="813" mass="82061">MALRPSNAKAAVTRQTTKPPQQREAAAAPQQPAGPSLHAAVQQDEKHACLAALYAALAAGADVNEPDGNGRLPLHLAAGYNRNASAAAAAIKALVEAGADVAAASRSQRRQALHYAAWNGSGTAAVAAIEALLDCGAALAAEDSNGCQPIHWAADNYHSHEAAVAAIKALLIAGASVDAVNDRGATPLHWAATNRDPAAAAAAIKTLCAAGAAVAARDSYGEQPIHYVDSNKSGKAAAAAVKALLAAGADVSALDRRGNTPLHAVAGSDLADSTAAAAAAAALLAAGADVAALNSEGDSAFMLALERGGGAPSEELLRMLLPGGEAGAEPAASSGVLPLVAKAWRLSLRQASRGAAGAAVAQPPQMAAAAAAGRPPAVPSLRSLNVSGELLLTSGERCKLQASRERRAAHMTEPEQGSGPAPELTAEEERRQRLKAAGEAYFAKVLHQSKGKDLLAVAKSAAPSLSGGGGGGAPGSQQRLPLTACDVDFLQAGAVIEGARTYVLGTIFVAAQAVQLVFLKASLTAIQTPSLLAFLHFLPVALLLWMLAGQGLLELRPVTLRTLQGGAVAATLGGLQALTLFWALLHSQVFLVLCWTAAAPHLLRATLDMLLNRRPPPGGRVVALLVGLGCTASALLVQFPGVLGLLGLLAWTAAEAVGASWAQLRQRPDLAAELAAAQQGVGGLLSQLLDAEASLDAASLALVRHILPLLPFALLGLLLREGRELVDHELSVPAVTMILLSCMAMAVSVATDLLITGGLTRQAHAALVAAGPLGTVVTEAAVHGLSSPIAFVAAIACSIAGVLLRVTAVSPGP</sequence>
<organism evidence="7">
    <name type="scientific">Chlorella variabilis</name>
    <name type="common">Green alga</name>
    <dbReference type="NCBI Taxonomy" id="554065"/>
    <lineage>
        <taxon>Eukaryota</taxon>
        <taxon>Viridiplantae</taxon>
        <taxon>Chlorophyta</taxon>
        <taxon>core chlorophytes</taxon>
        <taxon>Trebouxiophyceae</taxon>
        <taxon>Chlorellales</taxon>
        <taxon>Chlorellaceae</taxon>
        <taxon>Chlorella clade</taxon>
        <taxon>Chlorella</taxon>
    </lineage>
</organism>
<keyword evidence="2 3" id="KW-0040">ANK repeat</keyword>
<dbReference type="EMBL" id="GL433853">
    <property type="protein sequence ID" value="EFN52954.1"/>
    <property type="molecule type" value="Genomic_DNA"/>
</dbReference>
<feature type="compositionally biased region" description="Basic and acidic residues" evidence="4">
    <location>
        <begin position="401"/>
        <end position="413"/>
    </location>
</feature>
<evidence type="ECO:0000313" key="7">
    <source>
        <dbReference type="Proteomes" id="UP000008141"/>
    </source>
</evidence>
<dbReference type="AlphaFoldDB" id="E1ZM70"/>
<proteinExistence type="predicted"/>
<dbReference type="InterPro" id="IPR050745">
    <property type="entry name" value="Multifunctional_regulatory"/>
</dbReference>
<reference evidence="6 7" key="1">
    <citation type="journal article" date="2010" name="Plant Cell">
        <title>The Chlorella variabilis NC64A genome reveals adaptation to photosymbiosis, coevolution with viruses, and cryptic sex.</title>
        <authorList>
            <person name="Blanc G."/>
            <person name="Duncan G."/>
            <person name="Agarkova I."/>
            <person name="Borodovsky M."/>
            <person name="Gurnon J."/>
            <person name="Kuo A."/>
            <person name="Lindquist E."/>
            <person name="Lucas S."/>
            <person name="Pangilinan J."/>
            <person name="Polle J."/>
            <person name="Salamov A."/>
            <person name="Terry A."/>
            <person name="Yamada T."/>
            <person name="Dunigan D.D."/>
            <person name="Grigoriev I.V."/>
            <person name="Claverie J.M."/>
            <person name="Van Etten J.L."/>
        </authorList>
    </citation>
    <scope>NUCLEOTIDE SEQUENCE [LARGE SCALE GENOMIC DNA]</scope>
    <source>
        <strain evidence="6 7">NC64A</strain>
    </source>
</reference>
<feature type="compositionally biased region" description="Low complexity" evidence="4">
    <location>
        <begin position="19"/>
        <end position="35"/>
    </location>
</feature>
<feature type="transmembrane region" description="Helical" evidence="5">
    <location>
        <begin position="501"/>
        <end position="519"/>
    </location>
</feature>
<dbReference type="Pfam" id="PF12796">
    <property type="entry name" value="Ank_2"/>
    <property type="match status" value="1"/>
</dbReference>
<keyword evidence="7" id="KW-1185">Reference proteome</keyword>
<dbReference type="SUPFAM" id="SSF48403">
    <property type="entry name" value="Ankyrin repeat"/>
    <property type="match status" value="1"/>
</dbReference>
<feature type="transmembrane region" description="Helical" evidence="5">
    <location>
        <begin position="621"/>
        <end position="651"/>
    </location>
</feature>
<keyword evidence="5" id="KW-0812">Transmembrane</keyword>
<dbReference type="STRING" id="554065.E1ZM70"/>
<feature type="repeat" description="ANK" evidence="3">
    <location>
        <begin position="257"/>
        <end position="295"/>
    </location>
</feature>
<dbReference type="Proteomes" id="UP000008141">
    <property type="component" value="Unassembled WGS sequence"/>
</dbReference>
<dbReference type="PANTHER" id="PTHR24189:SF50">
    <property type="entry name" value="ANKYRIN REPEAT AND SOCS BOX PROTEIN 2"/>
    <property type="match status" value="1"/>
</dbReference>
<evidence type="ECO:0000256" key="1">
    <source>
        <dbReference type="ARBA" id="ARBA00022737"/>
    </source>
</evidence>
<feature type="transmembrane region" description="Helical" evidence="5">
    <location>
        <begin position="730"/>
        <end position="751"/>
    </location>
</feature>
<dbReference type="PROSITE" id="PS50088">
    <property type="entry name" value="ANK_REPEAT"/>
    <property type="match status" value="5"/>
</dbReference>
<dbReference type="eggNOG" id="KOG0504">
    <property type="taxonomic scope" value="Eukaryota"/>
</dbReference>
<dbReference type="PROSITE" id="PS50297">
    <property type="entry name" value="ANK_REP_REGION"/>
    <property type="match status" value="1"/>
</dbReference>